<gene>
    <name evidence="1" type="ORF">SeV_A1450</name>
</gene>
<name>A0A6C8ETX2_SALV4</name>
<organism evidence="1 2">
    <name type="scientific">Salmonella virchow (strain SL491)</name>
    <dbReference type="NCBI Taxonomy" id="465517"/>
    <lineage>
        <taxon>Bacteria</taxon>
        <taxon>Pseudomonadati</taxon>
        <taxon>Pseudomonadota</taxon>
        <taxon>Gammaproteobacteria</taxon>
        <taxon>Enterobacterales</taxon>
        <taxon>Enterobacteriaceae</taxon>
        <taxon>Salmonella</taxon>
    </lineage>
</organism>
<protein>
    <submittedName>
        <fullName evidence="1">Uncharacterized protein</fullName>
    </submittedName>
</protein>
<evidence type="ECO:0000313" key="2">
    <source>
        <dbReference type="Proteomes" id="UP000003614"/>
    </source>
</evidence>
<dbReference type="Proteomes" id="UP000003614">
    <property type="component" value="Unassembled WGS sequence"/>
</dbReference>
<sequence length="39" mass="4592">MWNVFYWMRGSKKRTKCLALPNKPLFTGSLKLLFAKTKS</sequence>
<proteinExistence type="predicted"/>
<reference evidence="1 2" key="1">
    <citation type="journal article" date="2011" name="J. Bacteriol.">
        <title>Comparative genomics of 28 Salmonella enterica isolates: evidence for CRISPR-mediated adaptive sublineage evolution.</title>
        <authorList>
            <person name="Fricke W.F."/>
            <person name="Mammel M.K."/>
            <person name="McDermott P.F."/>
            <person name="Tartera C."/>
            <person name="White D.G."/>
            <person name="Leclerc J.E."/>
            <person name="Ravel J."/>
            <person name="Cebula T.A."/>
        </authorList>
    </citation>
    <scope>NUCLEOTIDE SEQUENCE [LARGE SCALE GENOMIC DNA]</scope>
    <source>
        <strain evidence="1 2">SL491</strain>
    </source>
</reference>
<dbReference type="AlphaFoldDB" id="A0A6C8ETX2"/>
<evidence type="ECO:0000313" key="1">
    <source>
        <dbReference type="EMBL" id="EDZ01096.1"/>
    </source>
</evidence>
<comment type="caution">
    <text evidence="1">The sequence shown here is derived from an EMBL/GenBank/DDBJ whole genome shotgun (WGS) entry which is preliminary data.</text>
</comment>
<dbReference type="EMBL" id="ABFH02000002">
    <property type="protein sequence ID" value="EDZ01096.1"/>
    <property type="molecule type" value="Genomic_DNA"/>
</dbReference>
<accession>A0A6C8ETX2</accession>